<dbReference type="Pfam" id="PF00400">
    <property type="entry name" value="WD40"/>
    <property type="match status" value="7"/>
</dbReference>
<dbReference type="PROSITE" id="PS00678">
    <property type="entry name" value="WD_REPEATS_1"/>
    <property type="match status" value="5"/>
</dbReference>
<dbReference type="PRINTS" id="PR00320">
    <property type="entry name" value="GPROTEINBRPT"/>
</dbReference>
<dbReference type="PROSITE" id="PS50294">
    <property type="entry name" value="WD_REPEATS_REGION"/>
    <property type="match status" value="5"/>
</dbReference>
<evidence type="ECO:0000256" key="2">
    <source>
        <dbReference type="ARBA" id="ARBA00022737"/>
    </source>
</evidence>
<feature type="repeat" description="WD" evidence="3">
    <location>
        <begin position="1"/>
        <end position="42"/>
    </location>
</feature>
<feature type="repeat" description="WD" evidence="3">
    <location>
        <begin position="213"/>
        <end position="249"/>
    </location>
</feature>
<dbReference type="HOGENOM" id="CLU_000288_57_33_1"/>
<dbReference type="InterPro" id="IPR015943">
    <property type="entry name" value="WD40/YVTN_repeat-like_dom_sf"/>
</dbReference>
<dbReference type="InterPro" id="IPR001680">
    <property type="entry name" value="WD40_rpt"/>
</dbReference>
<proteinExistence type="predicted"/>
<protein>
    <recommendedName>
        <fullName evidence="6">WD40 repeat-like protein</fullName>
    </recommendedName>
</protein>
<dbReference type="STRING" id="930992.A0A0D0B7A5"/>
<evidence type="ECO:0008006" key="6">
    <source>
        <dbReference type="Google" id="ProtNLM"/>
    </source>
</evidence>
<dbReference type="SUPFAM" id="SSF50978">
    <property type="entry name" value="WD40 repeat-like"/>
    <property type="match status" value="1"/>
</dbReference>
<feature type="repeat" description="WD" evidence="3">
    <location>
        <begin position="256"/>
        <end position="290"/>
    </location>
</feature>
<dbReference type="Gene3D" id="2.130.10.10">
    <property type="entry name" value="YVTN repeat-like/Quinoprotein amine dehydrogenase"/>
    <property type="match status" value="3"/>
</dbReference>
<name>A0A0D0B7A5_9AGAM</name>
<evidence type="ECO:0000256" key="1">
    <source>
        <dbReference type="ARBA" id="ARBA00022574"/>
    </source>
</evidence>
<dbReference type="InterPro" id="IPR050349">
    <property type="entry name" value="WD_LIS1/nudF_dynein_reg"/>
</dbReference>
<dbReference type="SMART" id="SM00320">
    <property type="entry name" value="WD40"/>
    <property type="match status" value="7"/>
</dbReference>
<keyword evidence="1 3" id="KW-0853">WD repeat</keyword>
<dbReference type="PROSITE" id="PS50082">
    <property type="entry name" value="WD_REPEATS_2"/>
    <property type="match status" value="6"/>
</dbReference>
<evidence type="ECO:0000313" key="5">
    <source>
        <dbReference type="Proteomes" id="UP000054485"/>
    </source>
</evidence>
<dbReference type="Proteomes" id="UP000054485">
    <property type="component" value="Unassembled WGS sequence"/>
</dbReference>
<dbReference type="OrthoDB" id="674604at2759"/>
<accession>A0A0D0B7A5</accession>
<dbReference type="PANTHER" id="PTHR44129">
    <property type="entry name" value="WD REPEAT-CONTAINING PROTEIN POP1"/>
    <property type="match status" value="1"/>
</dbReference>
<gene>
    <name evidence="4" type="ORF">CY34DRAFT_88768</name>
</gene>
<reference evidence="5" key="2">
    <citation type="submission" date="2015-01" db="EMBL/GenBank/DDBJ databases">
        <title>Evolutionary Origins and Diversification of the Mycorrhizal Mutualists.</title>
        <authorList>
            <consortium name="DOE Joint Genome Institute"/>
            <consortium name="Mycorrhizal Genomics Consortium"/>
            <person name="Kohler A."/>
            <person name="Kuo A."/>
            <person name="Nagy L.G."/>
            <person name="Floudas D."/>
            <person name="Copeland A."/>
            <person name="Barry K.W."/>
            <person name="Cichocki N."/>
            <person name="Veneault-Fourrey C."/>
            <person name="LaButti K."/>
            <person name="Lindquist E.A."/>
            <person name="Lipzen A."/>
            <person name="Lundell T."/>
            <person name="Morin E."/>
            <person name="Murat C."/>
            <person name="Riley R."/>
            <person name="Ohm R."/>
            <person name="Sun H."/>
            <person name="Tunlid A."/>
            <person name="Henrissat B."/>
            <person name="Grigoriev I.V."/>
            <person name="Hibbett D.S."/>
            <person name="Martin F."/>
        </authorList>
    </citation>
    <scope>NUCLEOTIDE SEQUENCE [LARGE SCALE GENOMIC DNA]</scope>
    <source>
        <strain evidence="5">UH-Slu-Lm8-n1</strain>
    </source>
</reference>
<dbReference type="InterPro" id="IPR019775">
    <property type="entry name" value="WD40_repeat_CS"/>
</dbReference>
<dbReference type="EMBL" id="KN835332">
    <property type="protein sequence ID" value="KIK39698.1"/>
    <property type="molecule type" value="Genomic_DNA"/>
</dbReference>
<dbReference type="CDD" id="cd00200">
    <property type="entry name" value="WD40"/>
    <property type="match status" value="1"/>
</dbReference>
<feature type="repeat" description="WD" evidence="3">
    <location>
        <begin position="131"/>
        <end position="172"/>
    </location>
</feature>
<evidence type="ECO:0000313" key="4">
    <source>
        <dbReference type="EMBL" id="KIK39698.1"/>
    </source>
</evidence>
<reference evidence="4 5" key="1">
    <citation type="submission" date="2014-04" db="EMBL/GenBank/DDBJ databases">
        <authorList>
            <consortium name="DOE Joint Genome Institute"/>
            <person name="Kuo A."/>
            <person name="Ruytinx J."/>
            <person name="Rineau F."/>
            <person name="Colpaert J."/>
            <person name="Kohler A."/>
            <person name="Nagy L.G."/>
            <person name="Floudas D."/>
            <person name="Copeland A."/>
            <person name="Barry K.W."/>
            <person name="Cichocki N."/>
            <person name="Veneault-Fourrey C."/>
            <person name="LaButti K."/>
            <person name="Lindquist E.A."/>
            <person name="Lipzen A."/>
            <person name="Lundell T."/>
            <person name="Morin E."/>
            <person name="Murat C."/>
            <person name="Sun H."/>
            <person name="Tunlid A."/>
            <person name="Henrissat B."/>
            <person name="Grigoriev I.V."/>
            <person name="Hibbett D.S."/>
            <person name="Martin F."/>
            <person name="Nordberg H.P."/>
            <person name="Cantor M.N."/>
            <person name="Hua S.X."/>
        </authorList>
    </citation>
    <scope>NUCLEOTIDE SEQUENCE [LARGE SCALE GENOMIC DNA]</scope>
    <source>
        <strain evidence="4 5">UH-Slu-Lm8-n1</strain>
    </source>
</reference>
<dbReference type="InParanoid" id="A0A0D0B7A5"/>
<dbReference type="InterPro" id="IPR020472">
    <property type="entry name" value="WD40_PAC1"/>
</dbReference>
<feature type="repeat" description="WD" evidence="3">
    <location>
        <begin position="89"/>
        <end position="130"/>
    </location>
</feature>
<dbReference type="AlphaFoldDB" id="A0A0D0B7A5"/>
<keyword evidence="5" id="KW-1185">Reference proteome</keyword>
<sequence>MRGHIDGVQGVLHLPREQQIITCSRDGSLRLWDLKSGSQIGEDWKDEGGKKVVVNNITLSPSGKIIVIGSDDRKMRFWNVKMGKVVAEWMGHTSYVVAVCWSASGKHIMSGSWDGMVRVWNVKTGERILKFKTGHEELWAVSYSPDNTQIATGGYIGGTRIWDAKTGELITTLKHSRIVFSLAWTSDGKKLITGLYGLIRIYDTATWEQNATLRGHEDWINAISLSPTDDRLLASASHDRTARLWNLDTNLPVGPPLQHKDRVQCAAFSANGQVLVTGGRDKNAYVWDVNAILTGTNIVSANTLSH</sequence>
<dbReference type="InterPro" id="IPR036322">
    <property type="entry name" value="WD40_repeat_dom_sf"/>
</dbReference>
<evidence type="ECO:0000256" key="3">
    <source>
        <dbReference type="PROSITE-ProRule" id="PRU00221"/>
    </source>
</evidence>
<keyword evidence="2" id="KW-0677">Repeat</keyword>
<feature type="repeat" description="WD" evidence="3">
    <location>
        <begin position="47"/>
        <end position="88"/>
    </location>
</feature>
<organism evidence="4 5">
    <name type="scientific">Suillus luteus UH-Slu-Lm8-n1</name>
    <dbReference type="NCBI Taxonomy" id="930992"/>
    <lineage>
        <taxon>Eukaryota</taxon>
        <taxon>Fungi</taxon>
        <taxon>Dikarya</taxon>
        <taxon>Basidiomycota</taxon>
        <taxon>Agaricomycotina</taxon>
        <taxon>Agaricomycetes</taxon>
        <taxon>Agaricomycetidae</taxon>
        <taxon>Boletales</taxon>
        <taxon>Suillineae</taxon>
        <taxon>Suillaceae</taxon>
        <taxon>Suillus</taxon>
    </lineage>
</organism>